<proteinExistence type="predicted"/>
<feature type="compositionally biased region" description="Basic and acidic residues" evidence="1">
    <location>
        <begin position="1"/>
        <end position="14"/>
    </location>
</feature>
<accession>A0ABN1B8N3</accession>
<dbReference type="EMBL" id="BAAABY010000051">
    <property type="protein sequence ID" value="GAA0492651.1"/>
    <property type="molecule type" value="Genomic_DNA"/>
</dbReference>
<keyword evidence="3" id="KW-1185">Reference proteome</keyword>
<evidence type="ECO:0000256" key="1">
    <source>
        <dbReference type="SAM" id="MobiDB-lite"/>
    </source>
</evidence>
<protein>
    <submittedName>
        <fullName evidence="2">Uncharacterized protein</fullName>
    </submittedName>
</protein>
<name>A0ABN1B8N3_9ACTN</name>
<comment type="caution">
    <text evidence="2">The sequence shown here is derived from an EMBL/GenBank/DDBJ whole genome shotgun (WGS) entry which is preliminary data.</text>
</comment>
<dbReference type="Proteomes" id="UP001500909">
    <property type="component" value="Unassembled WGS sequence"/>
</dbReference>
<sequence>MAKGGQDRRPERGRSPQAPEPSGVCHRGDRDRQVLSVTEAAGDRQVLSVTKATGDRQVLSVTKATGTSAKCSTAWPTAPM</sequence>
<evidence type="ECO:0000313" key="2">
    <source>
        <dbReference type="EMBL" id="GAA0492651.1"/>
    </source>
</evidence>
<reference evidence="2 3" key="1">
    <citation type="journal article" date="2019" name="Int. J. Syst. Evol. Microbiol.">
        <title>The Global Catalogue of Microorganisms (GCM) 10K type strain sequencing project: providing services to taxonomists for standard genome sequencing and annotation.</title>
        <authorList>
            <consortium name="The Broad Institute Genomics Platform"/>
            <consortium name="The Broad Institute Genome Sequencing Center for Infectious Disease"/>
            <person name="Wu L."/>
            <person name="Ma J."/>
        </authorList>
    </citation>
    <scope>NUCLEOTIDE SEQUENCE [LARGE SCALE GENOMIC DNA]</scope>
    <source>
        <strain evidence="2 3">JCM 4805</strain>
    </source>
</reference>
<feature type="region of interest" description="Disordered" evidence="1">
    <location>
        <begin position="1"/>
        <end position="30"/>
    </location>
</feature>
<organism evidence="2 3">
    <name type="scientific">Streptomyces olivaceiscleroticus</name>
    <dbReference type="NCBI Taxonomy" id="68245"/>
    <lineage>
        <taxon>Bacteria</taxon>
        <taxon>Bacillati</taxon>
        <taxon>Actinomycetota</taxon>
        <taxon>Actinomycetes</taxon>
        <taxon>Kitasatosporales</taxon>
        <taxon>Streptomycetaceae</taxon>
        <taxon>Streptomyces</taxon>
    </lineage>
</organism>
<gene>
    <name evidence="2" type="ORF">GCM10010361_67350</name>
</gene>
<evidence type="ECO:0000313" key="3">
    <source>
        <dbReference type="Proteomes" id="UP001500909"/>
    </source>
</evidence>